<evidence type="ECO:0000256" key="1">
    <source>
        <dbReference type="SAM" id="MobiDB-lite"/>
    </source>
</evidence>
<dbReference type="AlphaFoldDB" id="A0A4U0QTH3"/>
<gene>
    <name evidence="3" type="ORF">FA740_07795</name>
</gene>
<accession>A0A4U0QTH3</accession>
<dbReference type="EMBL" id="SUNH01000009">
    <property type="protein sequence ID" value="TJZ85226.1"/>
    <property type="molecule type" value="Genomic_DNA"/>
</dbReference>
<proteinExistence type="predicted"/>
<feature type="compositionally biased region" description="Acidic residues" evidence="1">
    <location>
        <begin position="212"/>
        <end position="229"/>
    </location>
</feature>
<reference evidence="3 4" key="1">
    <citation type="submission" date="2019-04" db="EMBL/GenBank/DDBJ databases">
        <authorList>
            <person name="Li J."/>
        </authorList>
    </citation>
    <scope>NUCLEOTIDE SEQUENCE [LARGE SCALE GENOMIC DNA]</scope>
    <source>
        <strain evidence="3 4">CCTCC AB2016182</strain>
    </source>
</reference>
<feature type="domain" description="DUF2268" evidence="2">
    <location>
        <begin position="45"/>
        <end position="200"/>
    </location>
</feature>
<evidence type="ECO:0000259" key="2">
    <source>
        <dbReference type="Pfam" id="PF10026"/>
    </source>
</evidence>
<feature type="region of interest" description="Disordered" evidence="1">
    <location>
        <begin position="211"/>
        <end position="260"/>
    </location>
</feature>
<dbReference type="Pfam" id="PF10026">
    <property type="entry name" value="DUF2268"/>
    <property type="match status" value="1"/>
</dbReference>
<dbReference type="OrthoDB" id="69012at2"/>
<comment type="caution">
    <text evidence="3">The sequence shown here is derived from an EMBL/GenBank/DDBJ whole genome shotgun (WGS) entry which is preliminary data.</text>
</comment>
<evidence type="ECO:0000313" key="3">
    <source>
        <dbReference type="EMBL" id="TJZ85226.1"/>
    </source>
</evidence>
<protein>
    <submittedName>
        <fullName evidence="3">Peptidase</fullName>
    </submittedName>
</protein>
<evidence type="ECO:0000313" key="4">
    <source>
        <dbReference type="Proteomes" id="UP000306223"/>
    </source>
</evidence>
<sequence>MPIWQLHMLNARSALTPIMAEIRAHAREMVAAVEAHLDLPRFDLVVRAGDGVFPEWGIAGHAPAAGIIEITLDPSRVAPEHFRRTLVHEMHHLARWEGPGYGRSLGEALVSEGLAGHFVLQVLGGAPDPWDATRPGSGSLKQAGTLWARRDYDHGEWFMGRGRMRKWTGYGLGHRLLAEHLAEAEGQSAASLVAEPADAFRPALRRLLAIEGVEEPEEAAPESEAEAPDGDAAQDASRDAGGQAPRTPQGAPDAGTDQTS</sequence>
<dbReference type="Proteomes" id="UP000306223">
    <property type="component" value="Unassembled WGS sequence"/>
</dbReference>
<name>A0A4U0QTH3_9RHOB</name>
<keyword evidence="4" id="KW-1185">Reference proteome</keyword>
<dbReference type="RefSeq" id="WP_136856201.1">
    <property type="nucleotide sequence ID" value="NZ_SUNH01000009.1"/>
</dbReference>
<dbReference type="InterPro" id="IPR018728">
    <property type="entry name" value="DUF2268"/>
</dbReference>
<organism evidence="3 4">
    <name type="scientific">Paracoccus hibiscisoli</name>
    <dbReference type="NCBI Taxonomy" id="2023261"/>
    <lineage>
        <taxon>Bacteria</taxon>
        <taxon>Pseudomonadati</taxon>
        <taxon>Pseudomonadota</taxon>
        <taxon>Alphaproteobacteria</taxon>
        <taxon>Rhodobacterales</taxon>
        <taxon>Paracoccaceae</taxon>
        <taxon>Paracoccus</taxon>
    </lineage>
</organism>